<dbReference type="EMBL" id="VSSQ01018614">
    <property type="protein sequence ID" value="MPM61955.1"/>
    <property type="molecule type" value="Genomic_DNA"/>
</dbReference>
<gene>
    <name evidence="1" type="ORF">SDC9_108819</name>
</gene>
<accession>A0A645B951</accession>
<evidence type="ECO:0000313" key="1">
    <source>
        <dbReference type="EMBL" id="MPM61955.1"/>
    </source>
</evidence>
<protein>
    <submittedName>
        <fullName evidence="1">Uncharacterized protein</fullName>
    </submittedName>
</protein>
<proteinExistence type="predicted"/>
<name>A0A645B951_9ZZZZ</name>
<dbReference type="AlphaFoldDB" id="A0A645B951"/>
<sequence length="35" mass="3959">MHFLGYSVTTTNNIKPRTNNKMAHKIDSVIIINEG</sequence>
<comment type="caution">
    <text evidence="1">The sequence shown here is derived from an EMBL/GenBank/DDBJ whole genome shotgun (WGS) entry which is preliminary data.</text>
</comment>
<reference evidence="1" key="1">
    <citation type="submission" date="2019-08" db="EMBL/GenBank/DDBJ databases">
        <authorList>
            <person name="Kucharzyk K."/>
            <person name="Murdoch R.W."/>
            <person name="Higgins S."/>
            <person name="Loffler F."/>
        </authorList>
    </citation>
    <scope>NUCLEOTIDE SEQUENCE</scope>
</reference>
<organism evidence="1">
    <name type="scientific">bioreactor metagenome</name>
    <dbReference type="NCBI Taxonomy" id="1076179"/>
    <lineage>
        <taxon>unclassified sequences</taxon>
        <taxon>metagenomes</taxon>
        <taxon>ecological metagenomes</taxon>
    </lineage>
</organism>